<sequence length="121" mass="14220">AALRAIAYEAKSCFLPSIHFRSRTSYYGIQNLKNKKHLVMDDEYSSWLYVSSLNMTNTGLIIKIIEQWFMLIIKTIEQWFMEYGIPCTIRSDGGPQFRWEFKILCSKLGIYHALVSPYHSR</sequence>
<dbReference type="Gene3D" id="3.30.420.10">
    <property type="entry name" value="Ribonuclease H-like superfamily/Ribonuclease H"/>
    <property type="match status" value="1"/>
</dbReference>
<keyword evidence="3" id="KW-1185">Reference proteome</keyword>
<dbReference type="Proteomes" id="UP000318571">
    <property type="component" value="Chromosome 8"/>
</dbReference>
<dbReference type="PROSITE" id="PS50994">
    <property type="entry name" value="INTEGRASE"/>
    <property type="match status" value="1"/>
</dbReference>
<evidence type="ECO:0000259" key="1">
    <source>
        <dbReference type="PROSITE" id="PS50994"/>
    </source>
</evidence>
<dbReference type="GO" id="GO:0003676">
    <property type="term" value="F:nucleic acid binding"/>
    <property type="evidence" value="ECO:0007669"/>
    <property type="project" value="InterPro"/>
</dbReference>
<organism evidence="2 3">
    <name type="scientific">Tigriopus californicus</name>
    <name type="common">Marine copepod</name>
    <dbReference type="NCBI Taxonomy" id="6832"/>
    <lineage>
        <taxon>Eukaryota</taxon>
        <taxon>Metazoa</taxon>
        <taxon>Ecdysozoa</taxon>
        <taxon>Arthropoda</taxon>
        <taxon>Crustacea</taxon>
        <taxon>Multicrustacea</taxon>
        <taxon>Hexanauplia</taxon>
        <taxon>Copepoda</taxon>
        <taxon>Harpacticoida</taxon>
        <taxon>Harpacticidae</taxon>
        <taxon>Tigriopus</taxon>
    </lineage>
</organism>
<comment type="caution">
    <text evidence="2">The sequence shown here is derived from an EMBL/GenBank/DDBJ whole genome shotgun (WGS) entry which is preliminary data.</text>
</comment>
<feature type="domain" description="Integrase catalytic" evidence="1">
    <location>
        <begin position="12"/>
        <end position="121"/>
    </location>
</feature>
<evidence type="ECO:0000313" key="3">
    <source>
        <dbReference type="Proteomes" id="UP000318571"/>
    </source>
</evidence>
<accession>A0A553N696</accession>
<feature type="non-terminal residue" evidence="2">
    <location>
        <position position="1"/>
    </location>
</feature>
<name>A0A553N696_TIGCA</name>
<dbReference type="InterPro" id="IPR001584">
    <property type="entry name" value="Integrase_cat-core"/>
</dbReference>
<dbReference type="SUPFAM" id="SSF53098">
    <property type="entry name" value="Ribonuclease H-like"/>
    <property type="match status" value="1"/>
</dbReference>
<dbReference type="AlphaFoldDB" id="A0A553N696"/>
<dbReference type="InterPro" id="IPR036397">
    <property type="entry name" value="RNaseH_sf"/>
</dbReference>
<dbReference type="EMBL" id="VCGU01000459">
    <property type="protein sequence ID" value="TRY60923.1"/>
    <property type="molecule type" value="Genomic_DNA"/>
</dbReference>
<dbReference type="GO" id="GO:0015074">
    <property type="term" value="P:DNA integration"/>
    <property type="evidence" value="ECO:0007669"/>
    <property type="project" value="InterPro"/>
</dbReference>
<dbReference type="InterPro" id="IPR012337">
    <property type="entry name" value="RNaseH-like_sf"/>
</dbReference>
<proteinExistence type="predicted"/>
<protein>
    <recommendedName>
        <fullName evidence="1">Integrase catalytic domain-containing protein</fullName>
    </recommendedName>
</protein>
<gene>
    <name evidence="2" type="ORF">TCAL_08421</name>
</gene>
<evidence type="ECO:0000313" key="2">
    <source>
        <dbReference type="EMBL" id="TRY60923.1"/>
    </source>
</evidence>
<reference evidence="2 3" key="1">
    <citation type="journal article" date="2018" name="Nat. Ecol. Evol.">
        <title>Genomic signatures of mitonuclear coevolution across populations of Tigriopus californicus.</title>
        <authorList>
            <person name="Barreto F.S."/>
            <person name="Watson E.T."/>
            <person name="Lima T.G."/>
            <person name="Willett C.S."/>
            <person name="Edmands S."/>
            <person name="Li W."/>
            <person name="Burton R.S."/>
        </authorList>
    </citation>
    <scope>NUCLEOTIDE SEQUENCE [LARGE SCALE GENOMIC DNA]</scope>
    <source>
        <strain evidence="2 3">San Diego</strain>
    </source>
</reference>